<accession>A0A2T0FD85</accession>
<dbReference type="RefSeq" id="XP_024662908.1">
    <property type="nucleotide sequence ID" value="XM_024807140.1"/>
</dbReference>
<reference evidence="1 2" key="1">
    <citation type="submission" date="2017-04" db="EMBL/GenBank/DDBJ databases">
        <title>Genome sequencing of [Candida] sorbophila.</title>
        <authorList>
            <person name="Ahn J.O."/>
        </authorList>
    </citation>
    <scope>NUCLEOTIDE SEQUENCE [LARGE SCALE GENOMIC DNA]</scope>
    <source>
        <strain evidence="1 2">DS02</strain>
    </source>
</reference>
<organism evidence="1 2">
    <name type="scientific">Wickerhamiella sorbophila</name>
    <dbReference type="NCBI Taxonomy" id="45607"/>
    <lineage>
        <taxon>Eukaryota</taxon>
        <taxon>Fungi</taxon>
        <taxon>Dikarya</taxon>
        <taxon>Ascomycota</taxon>
        <taxon>Saccharomycotina</taxon>
        <taxon>Dipodascomycetes</taxon>
        <taxon>Dipodascales</taxon>
        <taxon>Trichomonascaceae</taxon>
        <taxon>Wickerhamiella</taxon>
    </lineage>
</organism>
<sequence length="304" mass="34454">MPAGEIITQVSNTLDDAAILSETLPDVIHLEMRGKRFRIERENLLELPENVLLSLSGSPFYADQTSAALSTESGQEVIHVDFNPECFVYILDHFNAVLLHLNPPTMPLSNFEDSAALYDNLDQDQVSNNEQHLTFQPNVIPDILQHRPAIVVLREDIEYFCLDGDANASHATMAILRRDCGNMIAAKNSIFDGLHDGDVPDTPEYFLKQMLCLAGFAENETWGYRQRESHRAQVLSVHLLDLKMPTQDDLEKIQAVQKLLLFWKKPARKCWWDKFTLQAGGKDVTVHLRRAWTFELSILGIVNA</sequence>
<keyword evidence="2" id="KW-1185">Reference proteome</keyword>
<proteinExistence type="predicted"/>
<dbReference type="SUPFAM" id="SSF54695">
    <property type="entry name" value="POZ domain"/>
    <property type="match status" value="1"/>
</dbReference>
<evidence type="ECO:0000313" key="2">
    <source>
        <dbReference type="Proteomes" id="UP000238350"/>
    </source>
</evidence>
<gene>
    <name evidence="1" type="ORF">B9G98_00582</name>
</gene>
<dbReference type="Gene3D" id="3.30.710.10">
    <property type="entry name" value="Potassium Channel Kv1.1, Chain A"/>
    <property type="match status" value="1"/>
</dbReference>
<protein>
    <submittedName>
        <fullName evidence="1">WHI2-like protein P4H10.16c</fullName>
    </submittedName>
</protein>
<dbReference type="EMBL" id="NDIQ01000001">
    <property type="protein sequence ID" value="PRT52962.1"/>
    <property type="molecule type" value="Genomic_DNA"/>
</dbReference>
<dbReference type="STRING" id="45607.A0A2T0FD85"/>
<evidence type="ECO:0000313" key="1">
    <source>
        <dbReference type="EMBL" id="PRT52962.1"/>
    </source>
</evidence>
<dbReference type="AlphaFoldDB" id="A0A2T0FD85"/>
<dbReference type="Proteomes" id="UP000238350">
    <property type="component" value="Unassembled WGS sequence"/>
</dbReference>
<dbReference type="GeneID" id="36514331"/>
<name>A0A2T0FD85_9ASCO</name>
<comment type="caution">
    <text evidence="1">The sequence shown here is derived from an EMBL/GenBank/DDBJ whole genome shotgun (WGS) entry which is preliminary data.</text>
</comment>
<dbReference type="InterPro" id="IPR011333">
    <property type="entry name" value="SKP1/BTB/POZ_sf"/>
</dbReference>
<dbReference type="OrthoDB" id="9451547at2759"/>